<name>A0A545T8M6_9GAMM</name>
<sequence>MNKLFKTLQVVGVILLINSNMIAKAQAACDDPAAAVMRIMNCIENENAFCAASGYASNFAKYHNTLDTDTNRPGYFFWLGAFLFIDFELEFDHVVNVAENQVSMRYIETVTFNDGEVFTQYEHALVTVNNSCRMEMWDQYGDNKEQQDVDDKAATLFPF</sequence>
<evidence type="ECO:0000256" key="1">
    <source>
        <dbReference type="SAM" id="SignalP"/>
    </source>
</evidence>
<evidence type="ECO:0000313" key="3">
    <source>
        <dbReference type="Proteomes" id="UP000317839"/>
    </source>
</evidence>
<evidence type="ECO:0008006" key="4">
    <source>
        <dbReference type="Google" id="ProtNLM"/>
    </source>
</evidence>
<reference evidence="2 3" key="1">
    <citation type="submission" date="2019-06" db="EMBL/GenBank/DDBJ databases">
        <title>Draft genome of Aliikangiella marina GYP-15.</title>
        <authorList>
            <person name="Wang G."/>
        </authorList>
    </citation>
    <scope>NUCLEOTIDE SEQUENCE [LARGE SCALE GENOMIC DNA]</scope>
    <source>
        <strain evidence="2 3">GYP-15</strain>
    </source>
</reference>
<dbReference type="Proteomes" id="UP000317839">
    <property type="component" value="Unassembled WGS sequence"/>
</dbReference>
<feature type="chain" id="PRO_5021868361" description="Nuclear transport factor 2 family protein" evidence="1">
    <location>
        <begin position="28"/>
        <end position="159"/>
    </location>
</feature>
<comment type="caution">
    <text evidence="2">The sequence shown here is derived from an EMBL/GenBank/DDBJ whole genome shotgun (WGS) entry which is preliminary data.</text>
</comment>
<accession>A0A545T8M6</accession>
<keyword evidence="3" id="KW-1185">Reference proteome</keyword>
<evidence type="ECO:0000313" key="2">
    <source>
        <dbReference type="EMBL" id="TQV73574.1"/>
    </source>
</evidence>
<dbReference type="RefSeq" id="WP_142942282.1">
    <property type="nucleotide sequence ID" value="NZ_VIKR01000003.1"/>
</dbReference>
<dbReference type="EMBL" id="VIKR01000003">
    <property type="protein sequence ID" value="TQV73574.1"/>
    <property type="molecule type" value="Genomic_DNA"/>
</dbReference>
<protein>
    <recommendedName>
        <fullName evidence="4">Nuclear transport factor 2 family protein</fullName>
    </recommendedName>
</protein>
<organism evidence="2 3">
    <name type="scientific">Aliikangiella marina</name>
    <dbReference type="NCBI Taxonomy" id="1712262"/>
    <lineage>
        <taxon>Bacteria</taxon>
        <taxon>Pseudomonadati</taxon>
        <taxon>Pseudomonadota</taxon>
        <taxon>Gammaproteobacteria</taxon>
        <taxon>Oceanospirillales</taxon>
        <taxon>Pleioneaceae</taxon>
        <taxon>Aliikangiella</taxon>
    </lineage>
</organism>
<dbReference type="AlphaFoldDB" id="A0A545T8M6"/>
<feature type="signal peptide" evidence="1">
    <location>
        <begin position="1"/>
        <end position="27"/>
    </location>
</feature>
<keyword evidence="1" id="KW-0732">Signal</keyword>
<proteinExistence type="predicted"/>
<gene>
    <name evidence="2" type="ORF">FLL45_11920</name>
</gene>
<dbReference type="OrthoDB" id="9857551at2"/>